<sequence length="613" mass="69531">MCGIYCYLYCKEAGQCDSRFSFAKEEILKYLHNRGPDGYSEHTINFGSAWSIDFASSVLWLQGLKPILQPVIDSGNNVLLWNGDIFDGPLETDSSDTLNLNKALGESGNVLSVLRCIRGPYSVIYFDAKHQHLYFGRDRLGRHSLLWSCDREGHIIITSVAKRNSLDFEEIPSVGIFRIDMNLPGVNIMLFPWTDISEEEINKVTSTSPVNIVVSDDAILSPIIPTPLSSIIEEDYLLNNFSANTEDLMEKLQSSNMKNSIDKLLEILRNSIKVRIEKQPGFCKNCMKIMRSNFNSKVSSLPEHLKVSCKNGYYSHKFCKHSKVGILFSGGLDSTILAALADEFVPHHESIDLLNVAFEKSKKEINLSRTQLKKTKKTEHNNMDYLVPDRKTGREALKNLKKLFPDRQWNFVEINITQEQLKNERKQTISHLIYPLNTILDESLGCALWFASRGVGFLRNNDDSLTHYSSPARVLLLGMGADELFGGYRRHRTVFKSEGWLGLKKELDVDLSRISTRNLGRDDRIVCDNGCQSRLPYLDETVVSFAYSSNRFSFLMCYPIQEFPPGVGDKLLLRLVAWKLGLHYPAKLPKRALQFGSRIANSKENGSDVSDRL</sequence>
<feature type="domain" description="Asparagine synthetase" evidence="4">
    <location>
        <begin position="323"/>
        <end position="380"/>
    </location>
</feature>
<dbReference type="PANTHER" id="PTHR45937:SF1">
    <property type="entry name" value="ASPARAGINE SYNTHETASE DOMAIN-CONTAINING PROTEIN 1"/>
    <property type="match status" value="1"/>
</dbReference>
<name>A0AAD7ZHJ5_DIPPU</name>
<dbReference type="Pfam" id="PF00733">
    <property type="entry name" value="Asn_synthase"/>
    <property type="match status" value="1"/>
</dbReference>
<keyword evidence="2" id="KW-0061">Asparagine biosynthesis</keyword>
<evidence type="ECO:0000256" key="2">
    <source>
        <dbReference type="ARBA" id="ARBA00022888"/>
    </source>
</evidence>
<dbReference type="Gene3D" id="3.60.20.10">
    <property type="entry name" value="Glutamine Phosphoribosylpyrophosphate, subunit 1, domain 1"/>
    <property type="match status" value="1"/>
</dbReference>
<organism evidence="5 6">
    <name type="scientific">Diploptera punctata</name>
    <name type="common">Pacific beetle cockroach</name>
    <dbReference type="NCBI Taxonomy" id="6984"/>
    <lineage>
        <taxon>Eukaryota</taxon>
        <taxon>Metazoa</taxon>
        <taxon>Ecdysozoa</taxon>
        <taxon>Arthropoda</taxon>
        <taxon>Hexapoda</taxon>
        <taxon>Insecta</taxon>
        <taxon>Pterygota</taxon>
        <taxon>Neoptera</taxon>
        <taxon>Polyneoptera</taxon>
        <taxon>Dictyoptera</taxon>
        <taxon>Blattodea</taxon>
        <taxon>Blaberoidea</taxon>
        <taxon>Blaberidae</taxon>
        <taxon>Diplopterinae</taxon>
        <taxon>Diploptera</taxon>
    </lineage>
</organism>
<proteinExistence type="predicted"/>
<dbReference type="Proteomes" id="UP001233999">
    <property type="component" value="Unassembled WGS sequence"/>
</dbReference>
<dbReference type="InterPro" id="IPR029055">
    <property type="entry name" value="Ntn_hydrolases_N"/>
</dbReference>
<accession>A0AAD7ZHJ5</accession>
<dbReference type="InterPro" id="IPR051857">
    <property type="entry name" value="Asn_synthetase_domain"/>
</dbReference>
<dbReference type="SUPFAM" id="SSF56235">
    <property type="entry name" value="N-terminal nucleophile aminohydrolases (Ntn hydrolases)"/>
    <property type="match status" value="1"/>
</dbReference>
<dbReference type="PANTHER" id="PTHR45937">
    <property type="entry name" value="ASPARAGINE SYNTHETASE DOMAIN-CONTAINING PROTEIN 1"/>
    <property type="match status" value="1"/>
</dbReference>
<keyword evidence="3" id="KW-0315">Glutamine amidotransferase</keyword>
<keyword evidence="1" id="KW-0028">Amino-acid biosynthesis</keyword>
<dbReference type="GO" id="GO:0006529">
    <property type="term" value="P:asparagine biosynthetic process"/>
    <property type="evidence" value="ECO:0007669"/>
    <property type="project" value="UniProtKB-KW"/>
</dbReference>
<dbReference type="GO" id="GO:0004066">
    <property type="term" value="F:asparagine synthase (glutamine-hydrolyzing) activity"/>
    <property type="evidence" value="ECO:0007669"/>
    <property type="project" value="InterPro"/>
</dbReference>
<comment type="caution">
    <text evidence="5">The sequence shown here is derived from an EMBL/GenBank/DDBJ whole genome shotgun (WGS) entry which is preliminary data.</text>
</comment>
<reference evidence="5" key="2">
    <citation type="submission" date="2023-05" db="EMBL/GenBank/DDBJ databases">
        <authorList>
            <person name="Fouks B."/>
        </authorList>
    </citation>
    <scope>NUCLEOTIDE SEQUENCE</scope>
    <source>
        <strain evidence="5">Stay&amp;Tobe</strain>
        <tissue evidence="5">Testes</tissue>
    </source>
</reference>
<dbReference type="CDD" id="cd01991">
    <property type="entry name" value="Asn_synthase_B_C"/>
    <property type="match status" value="1"/>
</dbReference>
<keyword evidence="6" id="KW-1185">Reference proteome</keyword>
<evidence type="ECO:0000256" key="3">
    <source>
        <dbReference type="ARBA" id="ARBA00022962"/>
    </source>
</evidence>
<evidence type="ECO:0000313" key="5">
    <source>
        <dbReference type="EMBL" id="KAJ9580611.1"/>
    </source>
</evidence>
<dbReference type="EMBL" id="JASPKZ010008247">
    <property type="protein sequence ID" value="KAJ9580611.1"/>
    <property type="molecule type" value="Genomic_DNA"/>
</dbReference>
<dbReference type="AlphaFoldDB" id="A0AAD7ZHJ5"/>
<protein>
    <recommendedName>
        <fullName evidence="4">Asparagine synthetase domain-containing protein</fullName>
    </recommendedName>
</protein>
<reference evidence="5" key="1">
    <citation type="journal article" date="2023" name="IScience">
        <title>Live-bearing cockroach genome reveals convergent evolutionary mechanisms linked to viviparity in insects and beyond.</title>
        <authorList>
            <person name="Fouks B."/>
            <person name="Harrison M.C."/>
            <person name="Mikhailova A.A."/>
            <person name="Marchal E."/>
            <person name="English S."/>
            <person name="Carruthers M."/>
            <person name="Jennings E.C."/>
            <person name="Chiamaka E.L."/>
            <person name="Frigard R.A."/>
            <person name="Pippel M."/>
            <person name="Attardo G.M."/>
            <person name="Benoit J.B."/>
            <person name="Bornberg-Bauer E."/>
            <person name="Tobe S.S."/>
        </authorList>
    </citation>
    <scope>NUCLEOTIDE SEQUENCE</scope>
    <source>
        <strain evidence="5">Stay&amp;Tobe</strain>
    </source>
</reference>
<evidence type="ECO:0000256" key="1">
    <source>
        <dbReference type="ARBA" id="ARBA00022605"/>
    </source>
</evidence>
<dbReference type="InterPro" id="IPR001962">
    <property type="entry name" value="Asn_synthase"/>
</dbReference>
<evidence type="ECO:0000259" key="4">
    <source>
        <dbReference type="Pfam" id="PF00733"/>
    </source>
</evidence>
<gene>
    <name evidence="5" type="ORF">L9F63_024226</name>
</gene>
<dbReference type="Gene3D" id="3.40.50.620">
    <property type="entry name" value="HUPs"/>
    <property type="match status" value="1"/>
</dbReference>
<dbReference type="SUPFAM" id="SSF52402">
    <property type="entry name" value="Adenine nucleotide alpha hydrolases-like"/>
    <property type="match status" value="1"/>
</dbReference>
<evidence type="ECO:0000313" key="6">
    <source>
        <dbReference type="Proteomes" id="UP001233999"/>
    </source>
</evidence>
<dbReference type="InterPro" id="IPR014729">
    <property type="entry name" value="Rossmann-like_a/b/a_fold"/>
</dbReference>